<reference evidence="1 2" key="1">
    <citation type="submission" date="2022-08" db="EMBL/GenBank/DDBJ databases">
        <authorList>
            <person name="Chen G.D."/>
        </authorList>
    </citation>
    <scope>NUCLEOTIDE SEQUENCE [LARGE SCALE GENOMIC DNA]</scope>
</reference>
<proteinExistence type="predicted"/>
<gene>
    <name evidence="1" type="ORF">10RS306A_gene4596</name>
</gene>
<sequence length="437" mass="47543">MLLVAGSFLDARGPLRDEPKGLHIDPVDVPFEEVLDVLTPIELRHEVAQAAKLKARRIGAHLDRLLPARTGAHVGDPKEGAALGAVQGCPRGDLRDVRERMGGPPGHGAVRVDRAVDETLVTQLQPSVVALRDLAQPLDQQQVFRDQLHVLPVLLGQALGSFGQRFLVHLRLPGFGELLRDPAPLLQHLGDVLARAGIEDHMLDRRVGTVLAVVDLRQLARLRVDVPGLRVRHVRVLQQLGPGARMPERFLAALRHVPRPEGLHHALEDVVALARQFGVELGRALLVEGEAVALLLGQDPRGVVFEAHRVLRVRQVLAEVVGVGQELVEDLAGHLHVLLAVLQHLLVELGPDVALALAVVALGLAHPVTPRLQRVGTVELAREFPTAQQRVVGVLDVGVQQAGQDQRVKHSLAVVLEPRVQHLQHGQVVLDPVMEHQ</sequence>
<protein>
    <submittedName>
        <fullName evidence="1">Uncharacterized protein</fullName>
    </submittedName>
</protein>
<evidence type="ECO:0000313" key="2">
    <source>
        <dbReference type="Proteomes" id="UP001060584"/>
    </source>
</evidence>
<dbReference type="Proteomes" id="UP001060584">
    <property type="component" value="Segment"/>
</dbReference>
<organism evidence="1 2">
    <name type="scientific">Ralstonia phage 10RS306A</name>
    <dbReference type="NCBI Taxonomy" id="2968818"/>
    <lineage>
        <taxon>Viruses</taxon>
        <taxon>Duplodnaviria</taxon>
        <taxon>Heunggongvirae</taxon>
        <taxon>Uroviricota</taxon>
        <taxon>Caudoviricetes</taxon>
        <taxon>Autographivirales</taxon>
        <taxon>Autotranscriptaviridae</taxon>
        <taxon>Serkorvirus</taxon>
        <taxon>Serkorvirus 10RS306A</taxon>
    </lineage>
</organism>
<evidence type="ECO:0000313" key="1">
    <source>
        <dbReference type="EMBL" id="UXQ84876.1"/>
    </source>
</evidence>
<name>A0A977TEG5_9CAUD</name>
<keyword evidence="2" id="KW-1185">Reference proteome</keyword>
<dbReference type="EMBL" id="OP313111">
    <property type="protein sequence ID" value="UXQ84876.1"/>
    <property type="molecule type" value="Genomic_DNA"/>
</dbReference>
<accession>A0A977TEG5</accession>